<feature type="region of interest" description="Disordered" evidence="1">
    <location>
        <begin position="109"/>
        <end position="227"/>
    </location>
</feature>
<dbReference type="PANTHER" id="PTHR47481">
    <property type="match status" value="1"/>
</dbReference>
<accession>A0A6J5TCR9</accession>
<proteinExistence type="predicted"/>
<evidence type="ECO:0000256" key="1">
    <source>
        <dbReference type="SAM" id="MobiDB-lite"/>
    </source>
</evidence>
<feature type="compositionally biased region" description="Gly residues" evidence="1">
    <location>
        <begin position="139"/>
        <end position="150"/>
    </location>
</feature>
<reference evidence="2 3" key="1">
    <citation type="submission" date="2020-05" db="EMBL/GenBank/DDBJ databases">
        <authorList>
            <person name="Campoy J."/>
            <person name="Schneeberger K."/>
            <person name="Spophaly S."/>
        </authorList>
    </citation>
    <scope>NUCLEOTIDE SEQUENCE [LARGE SCALE GENOMIC DNA]</scope>
    <source>
        <strain evidence="2">PruArmRojPasFocal</strain>
    </source>
</reference>
<protein>
    <submittedName>
        <fullName evidence="2">Uncharacterized protein</fullName>
    </submittedName>
</protein>
<dbReference type="EMBL" id="CAEKDK010000001">
    <property type="protein sequence ID" value="CAB4261706.1"/>
    <property type="molecule type" value="Genomic_DNA"/>
</dbReference>
<feature type="compositionally biased region" description="Polar residues" evidence="1">
    <location>
        <begin position="119"/>
        <end position="133"/>
    </location>
</feature>
<feature type="compositionally biased region" description="Polar residues" evidence="1">
    <location>
        <begin position="167"/>
        <end position="215"/>
    </location>
</feature>
<evidence type="ECO:0000313" key="2">
    <source>
        <dbReference type="EMBL" id="CAB4261706.1"/>
    </source>
</evidence>
<dbReference type="AlphaFoldDB" id="A0A6J5TCR9"/>
<sequence>MHLKNTLHGMQKGTDSIDVYWKKIRTARQQLSAAGLPIEYNHFKSHIRTRPVHVTLVELRDLLLKEESDLDAASKSFPPSIMTTMVAHKGNSPSSPHVAHGDNLASYSTDHGGGHPNWQGVNNSPNWQSNWNRRPNYRGRGGSWHAGGNSGSWTGPPNSGLWHHGGQWNNSSGQWNHGNSGQWNNGHSSPMNNGGQWPNGNSSWSHGSGTNSTQYFVPPNPSPGILSPLPTAPPSCVSSSTRHETCQLCLQFGHTAPNCPHCHNYS</sequence>
<dbReference type="PANTHER" id="PTHR47481:SF31">
    <property type="entry name" value="OS01G0873500 PROTEIN"/>
    <property type="match status" value="1"/>
</dbReference>
<dbReference type="Proteomes" id="UP000507222">
    <property type="component" value="Unassembled WGS sequence"/>
</dbReference>
<gene>
    <name evidence="2" type="ORF">CURHAP_LOCUS544</name>
</gene>
<organism evidence="2 3">
    <name type="scientific">Prunus armeniaca</name>
    <name type="common">Apricot</name>
    <name type="synonym">Armeniaca vulgaris</name>
    <dbReference type="NCBI Taxonomy" id="36596"/>
    <lineage>
        <taxon>Eukaryota</taxon>
        <taxon>Viridiplantae</taxon>
        <taxon>Streptophyta</taxon>
        <taxon>Embryophyta</taxon>
        <taxon>Tracheophyta</taxon>
        <taxon>Spermatophyta</taxon>
        <taxon>Magnoliopsida</taxon>
        <taxon>eudicotyledons</taxon>
        <taxon>Gunneridae</taxon>
        <taxon>Pentapetalae</taxon>
        <taxon>rosids</taxon>
        <taxon>fabids</taxon>
        <taxon>Rosales</taxon>
        <taxon>Rosaceae</taxon>
        <taxon>Amygdaloideae</taxon>
        <taxon>Amygdaleae</taxon>
        <taxon>Prunus</taxon>
    </lineage>
</organism>
<evidence type="ECO:0000313" key="3">
    <source>
        <dbReference type="Proteomes" id="UP000507222"/>
    </source>
</evidence>
<name>A0A6J5TCR9_PRUAR</name>